<dbReference type="Gene3D" id="2.40.50.180">
    <property type="entry name" value="CheA-289, Domain 4"/>
    <property type="match status" value="1"/>
</dbReference>
<dbReference type="PROSITE" id="PS50851">
    <property type="entry name" value="CHEW"/>
    <property type="match status" value="1"/>
</dbReference>
<protein>
    <submittedName>
        <fullName evidence="2">Chemotaxis protein CheW</fullName>
    </submittedName>
</protein>
<dbReference type="EMBL" id="CP139487">
    <property type="protein sequence ID" value="WPU65081.1"/>
    <property type="molecule type" value="Genomic_DNA"/>
</dbReference>
<dbReference type="Proteomes" id="UP001324634">
    <property type="component" value="Chromosome"/>
</dbReference>
<dbReference type="GO" id="GO:0006935">
    <property type="term" value="P:chemotaxis"/>
    <property type="evidence" value="ECO:0007669"/>
    <property type="project" value="InterPro"/>
</dbReference>
<proteinExistence type="predicted"/>
<dbReference type="GO" id="GO:0007165">
    <property type="term" value="P:signal transduction"/>
    <property type="evidence" value="ECO:0007669"/>
    <property type="project" value="InterPro"/>
</dbReference>
<evidence type="ECO:0000259" key="1">
    <source>
        <dbReference type="PROSITE" id="PS50851"/>
    </source>
</evidence>
<dbReference type="InterPro" id="IPR036061">
    <property type="entry name" value="CheW-like_dom_sf"/>
</dbReference>
<evidence type="ECO:0000313" key="2">
    <source>
        <dbReference type="EMBL" id="WPU65081.1"/>
    </source>
</evidence>
<dbReference type="Pfam" id="PF01584">
    <property type="entry name" value="CheW"/>
    <property type="match status" value="1"/>
</dbReference>
<dbReference type="AlphaFoldDB" id="A0AAX4HPB1"/>
<feature type="domain" description="CheW-like" evidence="1">
    <location>
        <begin position="5"/>
        <end position="143"/>
    </location>
</feature>
<accession>A0AAX4HPB1</accession>
<organism evidence="2 3">
    <name type="scientific">Peredibacter starrii</name>
    <dbReference type="NCBI Taxonomy" id="28202"/>
    <lineage>
        <taxon>Bacteria</taxon>
        <taxon>Pseudomonadati</taxon>
        <taxon>Bdellovibrionota</taxon>
        <taxon>Bacteriovoracia</taxon>
        <taxon>Bacteriovoracales</taxon>
        <taxon>Bacteriovoracaceae</taxon>
        <taxon>Peredibacter</taxon>
    </lineage>
</organism>
<dbReference type="InterPro" id="IPR002545">
    <property type="entry name" value="CheW-lke_dom"/>
</dbReference>
<sequence>MRMKGGQYLTFKLQNLSYGVGIENVREINRMSEIAAVPEAPDFVAGVMNLRGKVITVVDLRKRLHMPVAEVTKETCIIVVESEIGHVGVIVDSVQAVIHLQEAQIDDSPISEDEYSFVKSIGKMDDHLVMLIDIFRCLSKRDMLGMDSAAAA</sequence>
<dbReference type="SUPFAM" id="SSF50341">
    <property type="entry name" value="CheW-like"/>
    <property type="match status" value="1"/>
</dbReference>
<gene>
    <name evidence="2" type="ORF">SOO65_20500</name>
</gene>
<dbReference type="SMART" id="SM00260">
    <property type="entry name" value="CheW"/>
    <property type="match status" value="1"/>
</dbReference>
<name>A0AAX4HPB1_9BACT</name>
<dbReference type="PANTHER" id="PTHR22617:SF23">
    <property type="entry name" value="CHEMOTAXIS PROTEIN CHEW"/>
    <property type="match status" value="1"/>
</dbReference>
<reference evidence="2 3" key="1">
    <citation type="submission" date="2023-11" db="EMBL/GenBank/DDBJ databases">
        <title>Peredibacter starrii A3.12.</title>
        <authorList>
            <person name="Mitchell R.J."/>
        </authorList>
    </citation>
    <scope>NUCLEOTIDE SEQUENCE [LARGE SCALE GENOMIC DNA]</scope>
    <source>
        <strain evidence="2 3">A3.12</strain>
    </source>
</reference>
<dbReference type="PANTHER" id="PTHR22617">
    <property type="entry name" value="CHEMOTAXIS SENSOR HISTIDINE KINASE-RELATED"/>
    <property type="match status" value="1"/>
</dbReference>
<dbReference type="KEGG" id="psti:SOO65_20500"/>
<dbReference type="Gene3D" id="2.30.30.40">
    <property type="entry name" value="SH3 Domains"/>
    <property type="match status" value="1"/>
</dbReference>
<dbReference type="GO" id="GO:0005829">
    <property type="term" value="C:cytosol"/>
    <property type="evidence" value="ECO:0007669"/>
    <property type="project" value="TreeGrafter"/>
</dbReference>
<dbReference type="RefSeq" id="WP_321395097.1">
    <property type="nucleotide sequence ID" value="NZ_CP139487.1"/>
</dbReference>
<keyword evidence="3" id="KW-1185">Reference proteome</keyword>
<dbReference type="InterPro" id="IPR039315">
    <property type="entry name" value="CheW"/>
</dbReference>
<evidence type="ECO:0000313" key="3">
    <source>
        <dbReference type="Proteomes" id="UP001324634"/>
    </source>
</evidence>